<dbReference type="EMBL" id="ATLV01024893">
    <property type="status" value="NOT_ANNOTATED_CDS"/>
    <property type="molecule type" value="Genomic_DNA"/>
</dbReference>
<evidence type="ECO:0000313" key="4">
    <source>
        <dbReference type="Proteomes" id="UP000030765"/>
    </source>
</evidence>
<accession>A0A084WP44</accession>
<dbReference type="VEuPathDB" id="VectorBase:ASIC020183"/>
<protein>
    <submittedName>
        <fullName evidence="2 3">Uncharacterized protein</fullName>
    </submittedName>
</protein>
<sequence length="67" mass="7170">MGRRGGNAVKQEENAFDGLHSGDTFTSSVVQPLCNTRKTKPGPKGRIEETIALVQWTASSPQLAWGG</sequence>
<evidence type="ECO:0000313" key="3">
    <source>
        <dbReference type="EnsemblMetazoa" id="ASIC020183-PA"/>
    </source>
</evidence>
<dbReference type="Proteomes" id="UP000030765">
    <property type="component" value="Unassembled WGS sequence"/>
</dbReference>
<dbReference type="EMBL" id="KE525364">
    <property type="protein sequence ID" value="KFB51988.1"/>
    <property type="molecule type" value="Genomic_DNA"/>
</dbReference>
<evidence type="ECO:0000313" key="2">
    <source>
        <dbReference type="EMBL" id="KFB51988.1"/>
    </source>
</evidence>
<dbReference type="EnsemblMetazoa" id="ASIC020183-RA">
    <property type="protein sequence ID" value="ASIC020183-PA"/>
    <property type="gene ID" value="ASIC020183"/>
</dbReference>
<name>A0A084WP44_ANOSI</name>
<dbReference type="AlphaFoldDB" id="A0A084WP44"/>
<keyword evidence="4" id="KW-1185">Reference proteome</keyword>
<reference evidence="2 4" key="1">
    <citation type="journal article" date="2014" name="BMC Genomics">
        <title>Genome sequence of Anopheles sinensis provides insight into genetics basis of mosquito competence for malaria parasites.</title>
        <authorList>
            <person name="Zhou D."/>
            <person name="Zhang D."/>
            <person name="Ding G."/>
            <person name="Shi L."/>
            <person name="Hou Q."/>
            <person name="Ye Y."/>
            <person name="Xu Y."/>
            <person name="Zhou H."/>
            <person name="Xiong C."/>
            <person name="Li S."/>
            <person name="Yu J."/>
            <person name="Hong S."/>
            <person name="Yu X."/>
            <person name="Zou P."/>
            <person name="Chen C."/>
            <person name="Chang X."/>
            <person name="Wang W."/>
            <person name="Lv Y."/>
            <person name="Sun Y."/>
            <person name="Ma L."/>
            <person name="Shen B."/>
            <person name="Zhu C."/>
        </authorList>
    </citation>
    <scope>NUCLEOTIDE SEQUENCE [LARGE SCALE GENOMIC DNA]</scope>
</reference>
<organism evidence="2">
    <name type="scientific">Anopheles sinensis</name>
    <name type="common">Mosquito</name>
    <dbReference type="NCBI Taxonomy" id="74873"/>
    <lineage>
        <taxon>Eukaryota</taxon>
        <taxon>Metazoa</taxon>
        <taxon>Ecdysozoa</taxon>
        <taxon>Arthropoda</taxon>
        <taxon>Hexapoda</taxon>
        <taxon>Insecta</taxon>
        <taxon>Pterygota</taxon>
        <taxon>Neoptera</taxon>
        <taxon>Endopterygota</taxon>
        <taxon>Diptera</taxon>
        <taxon>Nematocera</taxon>
        <taxon>Culicoidea</taxon>
        <taxon>Culicidae</taxon>
        <taxon>Anophelinae</taxon>
        <taxon>Anopheles</taxon>
    </lineage>
</organism>
<feature type="region of interest" description="Disordered" evidence="1">
    <location>
        <begin position="1"/>
        <end position="23"/>
    </location>
</feature>
<gene>
    <name evidence="2" type="ORF">ZHAS_00020183</name>
</gene>
<proteinExistence type="predicted"/>
<evidence type="ECO:0000256" key="1">
    <source>
        <dbReference type="SAM" id="MobiDB-lite"/>
    </source>
</evidence>
<reference evidence="3" key="2">
    <citation type="submission" date="2020-05" db="UniProtKB">
        <authorList>
            <consortium name="EnsemblMetazoa"/>
        </authorList>
    </citation>
    <scope>IDENTIFICATION</scope>
</reference>